<evidence type="ECO:0000313" key="1">
    <source>
        <dbReference type="EMBL" id="WAR44373.1"/>
    </source>
</evidence>
<evidence type="ECO:0000313" key="2">
    <source>
        <dbReference type="Proteomes" id="UP001162780"/>
    </source>
</evidence>
<protein>
    <submittedName>
        <fullName evidence="1">Uncharacterized protein</fullName>
    </submittedName>
</protein>
<gene>
    <name evidence="1" type="ORF">NM686_018750</name>
</gene>
<keyword evidence="2" id="KW-1185">Reference proteome</keyword>
<reference evidence="1" key="1">
    <citation type="submission" date="2022-11" db="EMBL/GenBank/DDBJ databases">
        <title>Methylomonas rapida sp. nov., Carotenoid-Producing Obligate Methanotrophs with High Growth Characteristics and Biotechnological Potential.</title>
        <authorList>
            <person name="Tikhonova E.N."/>
            <person name="Suleimanov R.Z."/>
            <person name="Miroshnikov K."/>
            <person name="Oshkin I.Y."/>
            <person name="Belova S.E."/>
            <person name="Danilova O.V."/>
            <person name="Ashikhmin A."/>
            <person name="Konopkin A."/>
            <person name="But S.Y."/>
            <person name="Khmelenina V.N."/>
            <person name="Kuznetsov N."/>
            <person name="Pimenov N.V."/>
            <person name="Dedysh S.N."/>
        </authorList>
    </citation>
    <scope>NUCLEOTIDE SEQUENCE</scope>
    <source>
        <strain evidence="1">MP1</strain>
    </source>
</reference>
<name>A0ABY7GJL0_9GAMM</name>
<dbReference type="EMBL" id="CP113517">
    <property type="protein sequence ID" value="WAR44373.1"/>
    <property type="molecule type" value="Genomic_DNA"/>
</dbReference>
<organism evidence="1 2">
    <name type="scientific">Methylomonas rapida</name>
    <dbReference type="NCBI Taxonomy" id="2963939"/>
    <lineage>
        <taxon>Bacteria</taxon>
        <taxon>Pseudomonadati</taxon>
        <taxon>Pseudomonadota</taxon>
        <taxon>Gammaproteobacteria</taxon>
        <taxon>Methylococcales</taxon>
        <taxon>Methylococcaceae</taxon>
        <taxon>Methylomonas</taxon>
    </lineage>
</organism>
<proteinExistence type="predicted"/>
<dbReference type="Proteomes" id="UP001162780">
    <property type="component" value="Chromosome"/>
</dbReference>
<accession>A0ABY7GJL0</accession>
<dbReference type="RefSeq" id="WP_255189349.1">
    <property type="nucleotide sequence ID" value="NZ_CP113517.1"/>
</dbReference>
<sequence length="143" mass="15873">MKRFYGLENLDLSHHGSLQASTLAQWLTHDLQQSQCHIYGCIADDDTILLATLSLVPDSLVYDTFDQRLDFVVAGPIVRNDCVPLTYRLQGNQFAISGRCSMISKVCGVDLYLHGSYTGSVGDEARQYFSVSIKPLLKLIKSA</sequence>